<dbReference type="Pfam" id="PF01346">
    <property type="entry name" value="FKBP_N"/>
    <property type="match status" value="1"/>
</dbReference>
<keyword evidence="8" id="KW-0812">Transmembrane</keyword>
<organism evidence="10 11">
    <name type="scientific">Sphingomonas tagetis</name>
    <dbReference type="NCBI Taxonomy" id="2949092"/>
    <lineage>
        <taxon>Bacteria</taxon>
        <taxon>Pseudomonadati</taxon>
        <taxon>Pseudomonadota</taxon>
        <taxon>Alphaproteobacteria</taxon>
        <taxon>Sphingomonadales</taxon>
        <taxon>Sphingomonadaceae</taxon>
        <taxon>Sphingomonas</taxon>
    </lineage>
</organism>
<dbReference type="PANTHER" id="PTHR43811">
    <property type="entry name" value="FKBP-TYPE PEPTIDYL-PROLYL CIS-TRANS ISOMERASE FKPA"/>
    <property type="match status" value="1"/>
</dbReference>
<evidence type="ECO:0000256" key="8">
    <source>
        <dbReference type="SAM" id="Phobius"/>
    </source>
</evidence>
<dbReference type="InterPro" id="IPR000774">
    <property type="entry name" value="PPIase_FKBP_N"/>
</dbReference>
<reference evidence="10" key="1">
    <citation type="submission" date="2022-05" db="EMBL/GenBank/DDBJ databases">
        <title>Sphingomonas sp. strain MG17 Genome sequencing and assembly.</title>
        <authorList>
            <person name="Kim I."/>
        </authorList>
    </citation>
    <scope>NUCLEOTIDE SEQUENCE</scope>
    <source>
        <strain evidence="10">MG17</strain>
    </source>
</reference>
<evidence type="ECO:0000256" key="7">
    <source>
        <dbReference type="SAM" id="MobiDB-lite"/>
    </source>
</evidence>
<name>A0A9X2HP49_9SPHN</name>
<dbReference type="Proteomes" id="UP001139451">
    <property type="component" value="Unassembled WGS sequence"/>
</dbReference>
<comment type="catalytic activity">
    <reaction evidence="1 5 6">
        <text>[protein]-peptidylproline (omega=180) = [protein]-peptidylproline (omega=0)</text>
        <dbReference type="Rhea" id="RHEA:16237"/>
        <dbReference type="Rhea" id="RHEA-COMP:10747"/>
        <dbReference type="Rhea" id="RHEA-COMP:10748"/>
        <dbReference type="ChEBI" id="CHEBI:83833"/>
        <dbReference type="ChEBI" id="CHEBI:83834"/>
        <dbReference type="EC" id="5.2.1.8"/>
    </reaction>
</comment>
<dbReference type="InterPro" id="IPR001179">
    <property type="entry name" value="PPIase_FKBP_dom"/>
</dbReference>
<feature type="region of interest" description="Disordered" evidence="7">
    <location>
        <begin position="182"/>
        <end position="208"/>
    </location>
</feature>
<dbReference type="GO" id="GO:0006457">
    <property type="term" value="P:protein folding"/>
    <property type="evidence" value="ECO:0007669"/>
    <property type="project" value="InterPro"/>
</dbReference>
<sequence length="208" mass="22242">MSSVTAVPIPPTKRSYLAWLWIGVIAAVLAAVALAWVGTSRVVAEKGDNNAFLAWNKGQSGVVETSTGLQYEVIQEGEGASPTDSDVALVMYKGMLRDGKQFDASQQPTPLPVAGMIPGFSEALKVMKKGGKYRIWIKPELGYGAEARRDPQGREVIPANSLLVFEVNMIEFLPMSVYQQMMQQQQQGGMPGGPPPGSPPPGGQPKGN</sequence>
<keyword evidence="8" id="KW-1133">Transmembrane helix</keyword>
<dbReference type="EC" id="5.2.1.8" evidence="6"/>
<dbReference type="PROSITE" id="PS50059">
    <property type="entry name" value="FKBP_PPIASE"/>
    <property type="match status" value="1"/>
</dbReference>
<protein>
    <recommendedName>
        <fullName evidence="6">Peptidyl-prolyl cis-trans isomerase</fullName>
        <ecNumber evidence="6">5.2.1.8</ecNumber>
    </recommendedName>
</protein>
<dbReference type="Pfam" id="PF00254">
    <property type="entry name" value="FKBP_C"/>
    <property type="match status" value="1"/>
</dbReference>
<gene>
    <name evidence="10" type="ORF">M9978_20915</name>
</gene>
<comment type="similarity">
    <text evidence="2 6">Belongs to the FKBP-type PPIase family.</text>
</comment>
<dbReference type="Gene3D" id="3.10.50.40">
    <property type="match status" value="1"/>
</dbReference>
<evidence type="ECO:0000256" key="3">
    <source>
        <dbReference type="ARBA" id="ARBA00023110"/>
    </source>
</evidence>
<keyword evidence="8" id="KW-0472">Membrane</keyword>
<feature type="transmembrane region" description="Helical" evidence="8">
    <location>
        <begin position="16"/>
        <end position="37"/>
    </location>
</feature>
<evidence type="ECO:0000256" key="2">
    <source>
        <dbReference type="ARBA" id="ARBA00006577"/>
    </source>
</evidence>
<evidence type="ECO:0000256" key="6">
    <source>
        <dbReference type="RuleBase" id="RU003915"/>
    </source>
</evidence>
<keyword evidence="4 5" id="KW-0413">Isomerase</keyword>
<keyword evidence="11" id="KW-1185">Reference proteome</keyword>
<evidence type="ECO:0000256" key="5">
    <source>
        <dbReference type="PROSITE-ProRule" id="PRU00277"/>
    </source>
</evidence>
<evidence type="ECO:0000256" key="4">
    <source>
        <dbReference type="ARBA" id="ARBA00023235"/>
    </source>
</evidence>
<dbReference type="GO" id="GO:0003755">
    <property type="term" value="F:peptidyl-prolyl cis-trans isomerase activity"/>
    <property type="evidence" value="ECO:0007669"/>
    <property type="project" value="UniProtKB-UniRule"/>
</dbReference>
<feature type="compositionally biased region" description="Pro residues" evidence="7">
    <location>
        <begin position="192"/>
        <end position="208"/>
    </location>
</feature>
<evidence type="ECO:0000313" key="10">
    <source>
        <dbReference type="EMBL" id="MCP3732884.1"/>
    </source>
</evidence>
<dbReference type="RefSeq" id="WP_254296768.1">
    <property type="nucleotide sequence ID" value="NZ_JAMLDX010000025.1"/>
</dbReference>
<dbReference type="EMBL" id="JAMLDX010000025">
    <property type="protein sequence ID" value="MCP3732884.1"/>
    <property type="molecule type" value="Genomic_DNA"/>
</dbReference>
<dbReference type="AlphaFoldDB" id="A0A9X2HP49"/>
<dbReference type="InterPro" id="IPR046357">
    <property type="entry name" value="PPIase_dom_sf"/>
</dbReference>
<keyword evidence="3 5" id="KW-0697">Rotamase</keyword>
<evidence type="ECO:0000256" key="1">
    <source>
        <dbReference type="ARBA" id="ARBA00000971"/>
    </source>
</evidence>
<accession>A0A9X2HP49</accession>
<dbReference type="SUPFAM" id="SSF54534">
    <property type="entry name" value="FKBP-like"/>
    <property type="match status" value="1"/>
</dbReference>
<comment type="caution">
    <text evidence="10">The sequence shown here is derived from an EMBL/GenBank/DDBJ whole genome shotgun (WGS) entry which is preliminary data.</text>
</comment>
<feature type="domain" description="PPIase FKBP-type" evidence="9">
    <location>
        <begin position="85"/>
        <end position="173"/>
    </location>
</feature>
<dbReference type="PANTHER" id="PTHR43811:SF19">
    <property type="entry name" value="39 KDA FK506-BINDING NUCLEAR PROTEIN"/>
    <property type="match status" value="1"/>
</dbReference>
<evidence type="ECO:0000313" key="11">
    <source>
        <dbReference type="Proteomes" id="UP001139451"/>
    </source>
</evidence>
<proteinExistence type="inferred from homology"/>
<evidence type="ECO:0000259" key="9">
    <source>
        <dbReference type="PROSITE" id="PS50059"/>
    </source>
</evidence>